<keyword evidence="1" id="KW-0175">Coiled coil</keyword>
<evidence type="ECO:0000313" key="2">
    <source>
        <dbReference type="EMBL" id="CAK0847489.1"/>
    </source>
</evidence>
<sequence length="241" mass="28145">MKAVLESRSRVKNQRDAFEEWRRNNAQEAANEAFNASAGRLRKLYAIEKLAGNCLQKITFEQVERSQTTEDGFQKIREVTGLTDVMDIVHKFLSREEEHEQLKSSVKEAETKRDMLHEQFKRFKRDTNGMTDPEQRGEERALYREVEDSENMLNQSLNEHEQSRVKLQQSTLQVEHMKRWANRVGGTLIMFEDCVKVEKPADLQMFYHQLARGVDKFIAHIVQLISSGRVQRKNMSQAASK</sequence>
<proteinExistence type="predicted"/>
<feature type="non-terminal residue" evidence="2">
    <location>
        <position position="241"/>
    </location>
</feature>
<comment type="caution">
    <text evidence="2">The sequence shown here is derived from an EMBL/GenBank/DDBJ whole genome shotgun (WGS) entry which is preliminary data.</text>
</comment>
<accession>A0ABN9TNL4</accession>
<feature type="coiled-coil region" evidence="1">
    <location>
        <begin position="99"/>
        <end position="126"/>
    </location>
</feature>
<evidence type="ECO:0000256" key="1">
    <source>
        <dbReference type="SAM" id="Coils"/>
    </source>
</evidence>
<protein>
    <submittedName>
        <fullName evidence="2">Uncharacterized protein</fullName>
    </submittedName>
</protein>
<organism evidence="2 3">
    <name type="scientific">Prorocentrum cordatum</name>
    <dbReference type="NCBI Taxonomy" id="2364126"/>
    <lineage>
        <taxon>Eukaryota</taxon>
        <taxon>Sar</taxon>
        <taxon>Alveolata</taxon>
        <taxon>Dinophyceae</taxon>
        <taxon>Prorocentrales</taxon>
        <taxon>Prorocentraceae</taxon>
        <taxon>Prorocentrum</taxon>
    </lineage>
</organism>
<keyword evidence="3" id="KW-1185">Reference proteome</keyword>
<reference evidence="2" key="1">
    <citation type="submission" date="2023-10" db="EMBL/GenBank/DDBJ databases">
        <authorList>
            <person name="Chen Y."/>
            <person name="Shah S."/>
            <person name="Dougan E. K."/>
            <person name="Thang M."/>
            <person name="Chan C."/>
        </authorList>
    </citation>
    <scope>NUCLEOTIDE SEQUENCE [LARGE SCALE GENOMIC DNA]</scope>
</reference>
<name>A0ABN9TNL4_9DINO</name>
<dbReference type="EMBL" id="CAUYUJ010014904">
    <property type="protein sequence ID" value="CAK0847489.1"/>
    <property type="molecule type" value="Genomic_DNA"/>
</dbReference>
<dbReference type="Proteomes" id="UP001189429">
    <property type="component" value="Unassembled WGS sequence"/>
</dbReference>
<gene>
    <name evidence="2" type="ORF">PCOR1329_LOCUS40677</name>
</gene>
<evidence type="ECO:0000313" key="3">
    <source>
        <dbReference type="Proteomes" id="UP001189429"/>
    </source>
</evidence>